<organism evidence="2 3">
    <name type="scientific">Tanacetum coccineum</name>
    <dbReference type="NCBI Taxonomy" id="301880"/>
    <lineage>
        <taxon>Eukaryota</taxon>
        <taxon>Viridiplantae</taxon>
        <taxon>Streptophyta</taxon>
        <taxon>Embryophyta</taxon>
        <taxon>Tracheophyta</taxon>
        <taxon>Spermatophyta</taxon>
        <taxon>Magnoliopsida</taxon>
        <taxon>eudicotyledons</taxon>
        <taxon>Gunneridae</taxon>
        <taxon>Pentapetalae</taxon>
        <taxon>asterids</taxon>
        <taxon>campanulids</taxon>
        <taxon>Asterales</taxon>
        <taxon>Asteraceae</taxon>
        <taxon>Asteroideae</taxon>
        <taxon>Anthemideae</taxon>
        <taxon>Anthemidinae</taxon>
        <taxon>Tanacetum</taxon>
    </lineage>
</organism>
<sequence length="1130" mass="128013">MELENSQNNALAKLPMLKLGEYEMWEIRIKQYFQIQDYALWEVIENGNSWVPIPVTAPESGPSTALKMTVPSTTEEKICNDDVKARNLEGMNATEKDSEGPYEANKIQNVKFLRSLPSEWDTHVVVWMNKPDFDTMGLDDLYNNFKIIEQKVKISTGVINDEKNLAFLTTTGASSINNINTVNPEVSTGQEVLLENWKERSSLRGSSTADMINQRKKFKPNMALMAFLGFLGNNDKSVLNLVAKIRKILKYKESEVLFSKEIALLKRSVGHKEYQMGLLRTELEKVKEEKEGFEFKIAKFEKSSKDLDQLLASQITDKSKKGFGYNAVPSPHPLILNRPTSLDFIIFQSLQEFKKTTDDNSKENTDDSLKQQQKTDSSSVKSPLKVDKDWKEKFFCPANQVREEEPKKARENKIAFFAPSIIEKKWNFGYPNVHKLLVPRAVLNGDWPKKMLLLLGAISQLKDRDFVANGAELLVKDRIRSFNTGSEKLVLLSLEVNIATPKDYAIYEGKSHQDLHTCLLFVSSLREEQKRVSQALEIQHSRSNAGETFQFYSAKRQDKYVHEILRKFNYSNVKSASTPTDLEKPLVQDGDAADVDEHLYRSMIGSLMYLHHPDQIFMFAVMACARFQVSPKTSHLLAVKRIFRYLKGKPSLGLWYSKDSPLDYAGATLDRKSTTGGCEFLGNRLISWQCKKQTVVSTSTTEAEYVATTSCCGQRSAKVTTAENGEVKIAATIDGHSLTITEGSLRRHLKLDDQDGLSSIPNSEIFEQLALMGYHTDSNKLTFQKGAFSPQWRFLIHSILYCLSPKKTAWEQFSSNIATAVICQEVALFPTMLDVTEPSPSPSRITTSASPSPDTSPSHSPEPSTQHSPDNTTVAASQPSPTQPLPTHPSPGAYTFSTPLNYPLMLFTHMDSDESRVSNKDGNAWRIKLGLFFQYDMKSLEVDSSNKGGNYLMRVRRSDEVSTAGLQRKVLLSEEVQRVSTVEIARDEEIARQWDEEERQRAMAEAKSTKQIDWNDPLCLKVSYSKMDPKTVPKQENLCQLLEESGNYRFVTSRECHTMRFGTIFEMVWGFFNQNIEPIDVEHGSEKKKSLEKSPEKMKSAEKMEEEDVATQKVMKVVLKKLSKEKKSIP</sequence>
<evidence type="ECO:0000256" key="1">
    <source>
        <dbReference type="SAM" id="MobiDB-lite"/>
    </source>
</evidence>
<feature type="region of interest" description="Disordered" evidence="1">
    <location>
        <begin position="1083"/>
        <end position="1107"/>
    </location>
</feature>
<name>A0ABQ5FXI0_9ASTR</name>
<keyword evidence="3" id="KW-1185">Reference proteome</keyword>
<proteinExistence type="predicted"/>
<feature type="region of interest" description="Disordered" evidence="1">
    <location>
        <begin position="356"/>
        <end position="384"/>
    </location>
</feature>
<dbReference type="CDD" id="cd09272">
    <property type="entry name" value="RNase_HI_RT_Ty1"/>
    <property type="match status" value="1"/>
</dbReference>
<evidence type="ECO:0000313" key="3">
    <source>
        <dbReference type="Proteomes" id="UP001151760"/>
    </source>
</evidence>
<feature type="region of interest" description="Disordered" evidence="1">
    <location>
        <begin position="834"/>
        <end position="894"/>
    </location>
</feature>
<feature type="compositionally biased region" description="Low complexity" evidence="1">
    <location>
        <begin position="846"/>
        <end position="869"/>
    </location>
</feature>
<comment type="caution">
    <text evidence="2">The sequence shown here is derived from an EMBL/GenBank/DDBJ whole genome shotgun (WGS) entry which is preliminary data.</text>
</comment>
<accession>A0ABQ5FXI0</accession>
<reference evidence="2" key="2">
    <citation type="submission" date="2022-01" db="EMBL/GenBank/DDBJ databases">
        <authorList>
            <person name="Yamashiro T."/>
            <person name="Shiraishi A."/>
            <person name="Satake H."/>
            <person name="Nakayama K."/>
        </authorList>
    </citation>
    <scope>NUCLEOTIDE SEQUENCE</scope>
</reference>
<feature type="compositionally biased region" description="Basic and acidic residues" evidence="1">
    <location>
        <begin position="1083"/>
        <end position="1103"/>
    </location>
</feature>
<dbReference type="Proteomes" id="UP001151760">
    <property type="component" value="Unassembled WGS sequence"/>
</dbReference>
<dbReference type="EMBL" id="BQNB010017825">
    <property type="protein sequence ID" value="GJT67623.1"/>
    <property type="molecule type" value="Genomic_DNA"/>
</dbReference>
<gene>
    <name evidence="2" type="ORF">Tco_1019103</name>
</gene>
<protein>
    <recommendedName>
        <fullName evidence="4">Reverse transcriptase Ty1/copia-type domain-containing protein</fullName>
    </recommendedName>
</protein>
<evidence type="ECO:0000313" key="2">
    <source>
        <dbReference type="EMBL" id="GJT67623.1"/>
    </source>
</evidence>
<dbReference type="PANTHER" id="PTHR11439:SF495">
    <property type="entry name" value="REVERSE TRANSCRIPTASE, RNA-DEPENDENT DNA POLYMERASE-RELATED"/>
    <property type="match status" value="1"/>
</dbReference>
<feature type="compositionally biased region" description="Basic and acidic residues" evidence="1">
    <location>
        <begin position="356"/>
        <end position="369"/>
    </location>
</feature>
<feature type="compositionally biased region" description="Polar residues" evidence="1">
    <location>
        <begin position="870"/>
        <end position="880"/>
    </location>
</feature>
<reference evidence="2" key="1">
    <citation type="journal article" date="2022" name="Int. J. Mol. Sci.">
        <title>Draft Genome of Tanacetum Coccineum: Genomic Comparison of Closely Related Tanacetum-Family Plants.</title>
        <authorList>
            <person name="Yamashiro T."/>
            <person name="Shiraishi A."/>
            <person name="Nakayama K."/>
            <person name="Satake H."/>
        </authorList>
    </citation>
    <scope>NUCLEOTIDE SEQUENCE</scope>
</reference>
<evidence type="ECO:0008006" key="4">
    <source>
        <dbReference type="Google" id="ProtNLM"/>
    </source>
</evidence>
<dbReference type="PANTHER" id="PTHR11439">
    <property type="entry name" value="GAG-POL-RELATED RETROTRANSPOSON"/>
    <property type="match status" value="1"/>
</dbReference>
<feature type="compositionally biased region" description="Polar residues" evidence="1">
    <location>
        <begin position="370"/>
        <end position="381"/>
    </location>
</feature>